<sequence length="262" mass="29763">MWQGTPNTLRKHQASTQRFLESDYIIPTSLGTRPTTSKPRFSWLVRKPMLAPFRKQQPWTIMVLRIGWSCFRDKLNTKEQWGVHGSNRTMCSCPSTIQQDSHLTRRRPASAPTSTPDVLMGAGADIRRKESQALMYASLCTNCDYTVDTTLSQRDGWHDPRPYATAQLWATRLLQTKAERDPRNACNFTMCTTYMLHIPPSSCHAPCKTIRNRQQICMLIAVLHPATRGSDPRPLSTSATTYNARVCLCAAGRKCASLRRWC</sequence>
<gene>
    <name evidence="1" type="ORF">B0I36DRAFT_142459</name>
</gene>
<proteinExistence type="predicted"/>
<evidence type="ECO:0000313" key="2">
    <source>
        <dbReference type="Proteomes" id="UP000756346"/>
    </source>
</evidence>
<accession>A0A9P8Y2L5</accession>
<dbReference type="Proteomes" id="UP000756346">
    <property type="component" value="Unassembled WGS sequence"/>
</dbReference>
<evidence type="ECO:0000313" key="1">
    <source>
        <dbReference type="EMBL" id="KAH7027724.1"/>
    </source>
</evidence>
<dbReference type="AlphaFoldDB" id="A0A9P8Y2L5"/>
<keyword evidence="2" id="KW-1185">Reference proteome</keyword>
<dbReference type="RefSeq" id="XP_046010523.1">
    <property type="nucleotide sequence ID" value="XM_046148392.1"/>
</dbReference>
<name>A0A9P8Y2L5_9PEZI</name>
<dbReference type="EMBL" id="JAGTJQ010000007">
    <property type="protein sequence ID" value="KAH7027724.1"/>
    <property type="molecule type" value="Genomic_DNA"/>
</dbReference>
<comment type="caution">
    <text evidence="1">The sequence shown here is derived from an EMBL/GenBank/DDBJ whole genome shotgun (WGS) entry which is preliminary data.</text>
</comment>
<reference evidence="1" key="1">
    <citation type="journal article" date="2021" name="Nat. Commun.">
        <title>Genetic determinants of endophytism in the Arabidopsis root mycobiome.</title>
        <authorList>
            <person name="Mesny F."/>
            <person name="Miyauchi S."/>
            <person name="Thiergart T."/>
            <person name="Pickel B."/>
            <person name="Atanasova L."/>
            <person name="Karlsson M."/>
            <person name="Huettel B."/>
            <person name="Barry K.W."/>
            <person name="Haridas S."/>
            <person name="Chen C."/>
            <person name="Bauer D."/>
            <person name="Andreopoulos W."/>
            <person name="Pangilinan J."/>
            <person name="LaButti K."/>
            <person name="Riley R."/>
            <person name="Lipzen A."/>
            <person name="Clum A."/>
            <person name="Drula E."/>
            <person name="Henrissat B."/>
            <person name="Kohler A."/>
            <person name="Grigoriev I.V."/>
            <person name="Martin F.M."/>
            <person name="Hacquard S."/>
        </authorList>
    </citation>
    <scope>NUCLEOTIDE SEQUENCE</scope>
    <source>
        <strain evidence="1">MPI-CAGE-CH-0230</strain>
    </source>
</reference>
<protein>
    <submittedName>
        <fullName evidence="1">Uncharacterized protein</fullName>
    </submittedName>
</protein>
<dbReference type="GeneID" id="70177938"/>
<organism evidence="1 2">
    <name type="scientific">Microdochium trichocladiopsis</name>
    <dbReference type="NCBI Taxonomy" id="1682393"/>
    <lineage>
        <taxon>Eukaryota</taxon>
        <taxon>Fungi</taxon>
        <taxon>Dikarya</taxon>
        <taxon>Ascomycota</taxon>
        <taxon>Pezizomycotina</taxon>
        <taxon>Sordariomycetes</taxon>
        <taxon>Xylariomycetidae</taxon>
        <taxon>Xylariales</taxon>
        <taxon>Microdochiaceae</taxon>
        <taxon>Microdochium</taxon>
    </lineage>
</organism>